<keyword evidence="2 7" id="KW-0812">Transmembrane</keyword>
<evidence type="ECO:0000256" key="5">
    <source>
        <dbReference type="ARBA" id="ARBA00038359"/>
    </source>
</evidence>
<evidence type="ECO:0000256" key="7">
    <source>
        <dbReference type="SAM" id="Phobius"/>
    </source>
</evidence>
<feature type="transmembrane region" description="Helical" evidence="7">
    <location>
        <begin position="214"/>
        <end position="233"/>
    </location>
</feature>
<feature type="transmembrane region" description="Helical" evidence="7">
    <location>
        <begin position="137"/>
        <end position="157"/>
    </location>
</feature>
<comment type="similarity">
    <text evidence="5">Belongs to the SAT4 family.</text>
</comment>
<gene>
    <name evidence="10" type="ORF">LEMA_P024710.1</name>
</gene>
<keyword evidence="3 7" id="KW-1133">Transmembrane helix</keyword>
<dbReference type="VEuPathDB" id="FungiDB:LEMA_P024710.1"/>
<protein>
    <submittedName>
        <fullName evidence="10">Predicted protein</fullName>
    </submittedName>
</protein>
<accession>E4ZXA9</accession>
<proteinExistence type="inferred from homology"/>
<name>E4ZXA9_LEPMJ</name>
<reference evidence="11" key="1">
    <citation type="journal article" date="2011" name="Nat. Commun.">
        <title>Effector diversification within compartments of the Leptosphaeria maculans genome affected by Repeat-Induced Point mutations.</title>
        <authorList>
            <person name="Rouxel T."/>
            <person name="Grandaubert J."/>
            <person name="Hane J.K."/>
            <person name="Hoede C."/>
            <person name="van de Wouw A.P."/>
            <person name="Couloux A."/>
            <person name="Dominguez V."/>
            <person name="Anthouard V."/>
            <person name="Bally P."/>
            <person name="Bourras S."/>
            <person name="Cozijnsen A.J."/>
            <person name="Ciuffetti L.M."/>
            <person name="Degrave A."/>
            <person name="Dilmaghani A."/>
            <person name="Duret L."/>
            <person name="Fudal I."/>
            <person name="Goodwin S.B."/>
            <person name="Gout L."/>
            <person name="Glaser N."/>
            <person name="Linglin J."/>
            <person name="Kema G.H.J."/>
            <person name="Lapalu N."/>
            <person name="Lawrence C.B."/>
            <person name="May K."/>
            <person name="Meyer M."/>
            <person name="Ollivier B."/>
            <person name="Poulain J."/>
            <person name="Schoch C.L."/>
            <person name="Simon A."/>
            <person name="Spatafora J.W."/>
            <person name="Stachowiak A."/>
            <person name="Turgeon B.G."/>
            <person name="Tyler B.M."/>
            <person name="Vincent D."/>
            <person name="Weissenbach J."/>
            <person name="Amselem J."/>
            <person name="Quesneville H."/>
            <person name="Oliver R.P."/>
            <person name="Wincker P."/>
            <person name="Balesdent M.-H."/>
            <person name="Howlett B.J."/>
        </authorList>
    </citation>
    <scope>NUCLEOTIDE SEQUENCE [LARGE SCALE GENOMIC DNA]</scope>
    <source>
        <strain evidence="11">JN3 / isolate v23.1.3 / race Av1-4-5-6-7-8</strain>
    </source>
</reference>
<evidence type="ECO:0000256" key="3">
    <source>
        <dbReference type="ARBA" id="ARBA00022989"/>
    </source>
</evidence>
<dbReference type="InParanoid" id="E4ZXA9"/>
<sequence>MSGVCVYVICCFHILSAVNMDQITPAIIATWPRPNYDNPVTRQSATDAVIYSTTILMLLFIGARFYVRANSKTGLGREDCHVVGRHIYDVKPAWIMNFAKLNLSLLTVSNSCITFAKISVCLTYLRLFPSNTNMIFSWTMITYVVLWNIIISTLYIVQCSPIESFWDFTITKKKCLDARALITISMALNALSDVIVFLWPIMPLWGMRLPLRKRMHLISVFAFGVLTSLAGILKTVYAQSYFTEWDITWHADKIIIMFAIEYNVGIMSGCLPCLRPFLAMVLPQYFHSSSSAEHQTQKRSEGSSWRLASMSSKRAAPNRLDSNEPQGCAKDFENTSVNNLNAARTWTTSERGALDREVEVMPDNGIRIMKNTTIHENRCPAGTKVAGDASSEEWIMKNSHEIV</sequence>
<keyword evidence="8" id="KW-0732">Signal</keyword>
<feature type="region of interest" description="Disordered" evidence="6">
    <location>
        <begin position="292"/>
        <end position="331"/>
    </location>
</feature>
<dbReference type="Pfam" id="PF20684">
    <property type="entry name" value="Fung_rhodopsin"/>
    <property type="match status" value="1"/>
</dbReference>
<evidence type="ECO:0000313" key="10">
    <source>
        <dbReference type="EMBL" id="CBX95319.1"/>
    </source>
</evidence>
<evidence type="ECO:0000259" key="9">
    <source>
        <dbReference type="Pfam" id="PF20684"/>
    </source>
</evidence>
<dbReference type="OMA" id="GCKPLMN"/>
<dbReference type="GO" id="GO:0016020">
    <property type="term" value="C:membrane"/>
    <property type="evidence" value="ECO:0007669"/>
    <property type="project" value="UniProtKB-SubCell"/>
</dbReference>
<feature type="signal peptide" evidence="8">
    <location>
        <begin position="1"/>
        <end position="17"/>
    </location>
</feature>
<comment type="subcellular location">
    <subcellularLocation>
        <location evidence="1">Membrane</location>
        <topology evidence="1">Multi-pass membrane protein</topology>
    </subcellularLocation>
</comment>
<dbReference type="eggNOG" id="ENOG502RKV3">
    <property type="taxonomic scope" value="Eukaryota"/>
</dbReference>
<feature type="transmembrane region" description="Helical" evidence="7">
    <location>
        <begin position="101"/>
        <end position="125"/>
    </location>
</feature>
<feature type="domain" description="Rhodopsin" evidence="9">
    <location>
        <begin position="47"/>
        <end position="279"/>
    </location>
</feature>
<feature type="chain" id="PRO_5003194959" evidence="8">
    <location>
        <begin position="18"/>
        <end position="403"/>
    </location>
</feature>
<organism evidence="11">
    <name type="scientific">Leptosphaeria maculans (strain JN3 / isolate v23.1.3 / race Av1-4-5-6-7-8)</name>
    <name type="common">Blackleg fungus</name>
    <name type="synonym">Phoma lingam</name>
    <dbReference type="NCBI Taxonomy" id="985895"/>
    <lineage>
        <taxon>Eukaryota</taxon>
        <taxon>Fungi</taxon>
        <taxon>Dikarya</taxon>
        <taxon>Ascomycota</taxon>
        <taxon>Pezizomycotina</taxon>
        <taxon>Dothideomycetes</taxon>
        <taxon>Pleosporomycetidae</taxon>
        <taxon>Pleosporales</taxon>
        <taxon>Pleosporineae</taxon>
        <taxon>Leptosphaeriaceae</taxon>
        <taxon>Plenodomus</taxon>
        <taxon>Plenodomus lingam/Leptosphaeria maculans species complex</taxon>
    </lineage>
</organism>
<evidence type="ECO:0000256" key="2">
    <source>
        <dbReference type="ARBA" id="ARBA00022692"/>
    </source>
</evidence>
<dbReference type="InterPro" id="IPR052337">
    <property type="entry name" value="SAT4-like"/>
</dbReference>
<dbReference type="InterPro" id="IPR049326">
    <property type="entry name" value="Rhodopsin_dom_fungi"/>
</dbReference>
<feature type="transmembrane region" description="Helical" evidence="7">
    <location>
        <begin position="48"/>
        <end position="67"/>
    </location>
</feature>
<dbReference type="OrthoDB" id="5401779at2759"/>
<evidence type="ECO:0000313" key="11">
    <source>
        <dbReference type="Proteomes" id="UP000002668"/>
    </source>
</evidence>
<dbReference type="HOGENOM" id="CLU_028200_0_2_1"/>
<evidence type="ECO:0000256" key="1">
    <source>
        <dbReference type="ARBA" id="ARBA00004141"/>
    </source>
</evidence>
<dbReference type="AlphaFoldDB" id="E4ZXA9"/>
<feature type="transmembrane region" description="Helical" evidence="7">
    <location>
        <begin position="178"/>
        <end position="202"/>
    </location>
</feature>
<keyword evidence="4 7" id="KW-0472">Membrane</keyword>
<evidence type="ECO:0000256" key="6">
    <source>
        <dbReference type="SAM" id="MobiDB-lite"/>
    </source>
</evidence>
<keyword evidence="11" id="KW-1185">Reference proteome</keyword>
<dbReference type="PANTHER" id="PTHR33048">
    <property type="entry name" value="PTH11-LIKE INTEGRAL MEMBRANE PROTEIN (AFU_ORTHOLOGUE AFUA_5G11245)"/>
    <property type="match status" value="1"/>
</dbReference>
<evidence type="ECO:0000256" key="8">
    <source>
        <dbReference type="SAM" id="SignalP"/>
    </source>
</evidence>
<dbReference type="EMBL" id="FP929127">
    <property type="protein sequence ID" value="CBX95319.1"/>
    <property type="molecule type" value="Genomic_DNA"/>
</dbReference>
<dbReference type="Proteomes" id="UP000002668">
    <property type="component" value="Genome"/>
</dbReference>
<dbReference type="PANTHER" id="PTHR33048:SF131">
    <property type="entry name" value="INTEGRAL MEMBRANE PROTEIN"/>
    <property type="match status" value="1"/>
</dbReference>
<evidence type="ECO:0000256" key="4">
    <source>
        <dbReference type="ARBA" id="ARBA00023136"/>
    </source>
</evidence>